<keyword evidence="6" id="KW-0479">Metal-binding</keyword>
<dbReference type="GO" id="GO:0046872">
    <property type="term" value="F:metal ion binding"/>
    <property type="evidence" value="ECO:0007669"/>
    <property type="project" value="UniProtKB-KW"/>
</dbReference>
<proteinExistence type="inferred from homology"/>
<dbReference type="Gene3D" id="3.30.70.360">
    <property type="match status" value="1"/>
</dbReference>
<organism evidence="11 12">
    <name type="scientific">Sediminispirochaeta smaragdinae (strain DSM 11293 / JCM 15392 / SEBR 4228)</name>
    <name type="common">Spirochaeta smaragdinae</name>
    <dbReference type="NCBI Taxonomy" id="573413"/>
    <lineage>
        <taxon>Bacteria</taxon>
        <taxon>Pseudomonadati</taxon>
        <taxon>Spirochaetota</taxon>
        <taxon>Spirochaetia</taxon>
        <taxon>Spirochaetales</taxon>
        <taxon>Spirochaetaceae</taxon>
        <taxon>Sediminispirochaeta</taxon>
    </lineage>
</organism>
<evidence type="ECO:0000256" key="6">
    <source>
        <dbReference type="ARBA" id="ARBA00022723"/>
    </source>
</evidence>
<dbReference type="Pfam" id="PF07687">
    <property type="entry name" value="M20_dimer"/>
    <property type="match status" value="1"/>
</dbReference>
<dbReference type="GO" id="GO:0008777">
    <property type="term" value="F:acetylornithine deacetylase activity"/>
    <property type="evidence" value="ECO:0007669"/>
    <property type="project" value="TreeGrafter"/>
</dbReference>
<evidence type="ECO:0000256" key="7">
    <source>
        <dbReference type="ARBA" id="ARBA00022801"/>
    </source>
</evidence>
<keyword evidence="3" id="KW-0963">Cytoplasm</keyword>
<keyword evidence="5" id="KW-0028">Amino-acid biosynthesis</keyword>
<keyword evidence="7" id="KW-0378">Hydrolase</keyword>
<evidence type="ECO:0000256" key="5">
    <source>
        <dbReference type="ARBA" id="ARBA00022605"/>
    </source>
</evidence>
<dbReference type="Pfam" id="PF01546">
    <property type="entry name" value="Peptidase_M20"/>
    <property type="match status" value="1"/>
</dbReference>
<name>E1RA70_SEDSS</name>
<dbReference type="KEGG" id="ssm:Spirs_0204"/>
<dbReference type="InterPro" id="IPR002933">
    <property type="entry name" value="Peptidase_M20"/>
</dbReference>
<evidence type="ECO:0000313" key="12">
    <source>
        <dbReference type="Proteomes" id="UP000002318"/>
    </source>
</evidence>
<evidence type="ECO:0000313" key="11">
    <source>
        <dbReference type="EMBL" id="ADK79361.1"/>
    </source>
</evidence>
<dbReference type="AlphaFoldDB" id="E1RA70"/>
<dbReference type="CDD" id="cd03894">
    <property type="entry name" value="M20_ArgE"/>
    <property type="match status" value="1"/>
</dbReference>
<dbReference type="InterPro" id="IPR011650">
    <property type="entry name" value="Peptidase_M20_dimer"/>
</dbReference>
<keyword evidence="12" id="KW-1185">Reference proteome</keyword>
<evidence type="ECO:0000259" key="10">
    <source>
        <dbReference type="Pfam" id="PF07687"/>
    </source>
</evidence>
<evidence type="ECO:0000256" key="3">
    <source>
        <dbReference type="ARBA" id="ARBA00022490"/>
    </source>
</evidence>
<comment type="cofactor">
    <cofactor evidence="1">
        <name>Zn(2+)</name>
        <dbReference type="ChEBI" id="CHEBI:29105"/>
    </cofactor>
</comment>
<dbReference type="GO" id="GO:0006526">
    <property type="term" value="P:L-arginine biosynthetic process"/>
    <property type="evidence" value="ECO:0007669"/>
    <property type="project" value="UniProtKB-KW"/>
</dbReference>
<evidence type="ECO:0000256" key="2">
    <source>
        <dbReference type="ARBA" id="ARBA00005691"/>
    </source>
</evidence>
<dbReference type="InterPro" id="IPR050072">
    <property type="entry name" value="Peptidase_M20A"/>
</dbReference>
<protein>
    <submittedName>
        <fullName evidence="11">Acetylornithine deacetylase (ArgE)</fullName>
    </submittedName>
</protein>
<reference evidence="11 12" key="1">
    <citation type="journal article" date="2010" name="Stand. Genomic Sci.">
        <title>Complete genome sequence of Spirochaeta smaragdinae type strain (SEBR 4228).</title>
        <authorList>
            <person name="Mavromatis K."/>
            <person name="Yasawong M."/>
            <person name="Chertkov O."/>
            <person name="Lapidus A."/>
            <person name="Lucas S."/>
            <person name="Nolan M."/>
            <person name="Del Rio T.G."/>
            <person name="Tice H."/>
            <person name="Cheng J.F."/>
            <person name="Pitluck S."/>
            <person name="Liolios K."/>
            <person name="Ivanova N."/>
            <person name="Tapia R."/>
            <person name="Han C."/>
            <person name="Bruce D."/>
            <person name="Goodwin L."/>
            <person name="Pati A."/>
            <person name="Chen A."/>
            <person name="Palaniappan K."/>
            <person name="Land M."/>
            <person name="Hauser L."/>
            <person name="Chang Y.J."/>
            <person name="Jeffries C.D."/>
            <person name="Detter J.C."/>
            <person name="Rohde M."/>
            <person name="Brambilla E."/>
            <person name="Spring S."/>
            <person name="Goker M."/>
            <person name="Sikorski J."/>
            <person name="Woyke T."/>
            <person name="Bristow J."/>
            <person name="Eisen J.A."/>
            <person name="Markowitz V."/>
            <person name="Hugenholtz P."/>
            <person name="Klenk H.P."/>
            <person name="Kyrpides N.C."/>
        </authorList>
    </citation>
    <scope>NUCLEOTIDE SEQUENCE [LARGE SCALE GENOMIC DNA]</scope>
    <source>
        <strain evidence="12">DSM 11293 / JCM 15392 / SEBR 4228</strain>
    </source>
</reference>
<evidence type="ECO:0000256" key="1">
    <source>
        <dbReference type="ARBA" id="ARBA00001947"/>
    </source>
</evidence>
<gene>
    <name evidence="11" type="ordered locus">Spirs_0204</name>
</gene>
<dbReference type="PANTHER" id="PTHR43808:SF31">
    <property type="entry name" value="N-ACETYL-L-CITRULLINE DEACETYLASE"/>
    <property type="match status" value="1"/>
</dbReference>
<dbReference type="Proteomes" id="UP000002318">
    <property type="component" value="Chromosome"/>
</dbReference>
<dbReference type="SUPFAM" id="SSF55031">
    <property type="entry name" value="Bacterial exopeptidase dimerisation domain"/>
    <property type="match status" value="1"/>
</dbReference>
<dbReference type="SUPFAM" id="SSF53187">
    <property type="entry name" value="Zn-dependent exopeptidases"/>
    <property type="match status" value="1"/>
</dbReference>
<dbReference type="OrthoDB" id="9792335at2"/>
<keyword evidence="4" id="KW-0055">Arginine biosynthesis</keyword>
<dbReference type="InterPro" id="IPR036264">
    <property type="entry name" value="Bact_exopeptidase_dim_dom"/>
</dbReference>
<dbReference type="HOGENOM" id="CLU_021802_2_4_12"/>
<comment type="similarity">
    <text evidence="2">Belongs to the peptidase M20A family. ArgE subfamily.</text>
</comment>
<sequence>MIMEQQLEKISQEAVRILSDLVSFRSVSGSDNEDIITYIADYLISYGLSPKRISAGRSHSNNLFVTIGESRDGGVLLSGHTDIVPASGAGWDSDPFVLSPRQVCGEEMLYGRGACDMKGFLAAILALVPRWIEKRLGCNKEPIHLAFTYDEEIGCIGVDDLIAELGSCLPRPDAVLVGEPTLLRPADGHKSASRYITTVKGVSTHSSRPASGVNAIYGANHLIAELQRFAGEIQSRSSRDPEARRFDPPYSTISLGTIHGGTAINVVAEQCELGWEARALPWEDPQQYLRHIEDFSRHLSETLPDGKKLVFTHRLDSFLPGLSPKASKAYGYYQAMMVAGNKIPQPTTTVAFGTEAGKYDQAGIPALIWGPGSIDRAHGKNEYIEKQQLVDCCALLSKL</sequence>
<evidence type="ECO:0000256" key="8">
    <source>
        <dbReference type="ARBA" id="ARBA00022833"/>
    </source>
</evidence>
<keyword evidence="9" id="KW-0170">Cobalt</keyword>
<dbReference type="Gene3D" id="3.40.630.10">
    <property type="entry name" value="Zn peptidases"/>
    <property type="match status" value="1"/>
</dbReference>
<dbReference type="eggNOG" id="COG0624">
    <property type="taxonomic scope" value="Bacteria"/>
</dbReference>
<evidence type="ECO:0000256" key="9">
    <source>
        <dbReference type="ARBA" id="ARBA00023285"/>
    </source>
</evidence>
<dbReference type="PROSITE" id="PS00759">
    <property type="entry name" value="ARGE_DAPE_CPG2_2"/>
    <property type="match status" value="1"/>
</dbReference>
<dbReference type="PANTHER" id="PTHR43808">
    <property type="entry name" value="ACETYLORNITHINE DEACETYLASE"/>
    <property type="match status" value="1"/>
</dbReference>
<feature type="domain" description="Peptidase M20 dimerisation" evidence="10">
    <location>
        <begin position="188"/>
        <end position="298"/>
    </location>
</feature>
<evidence type="ECO:0000256" key="4">
    <source>
        <dbReference type="ARBA" id="ARBA00022571"/>
    </source>
</evidence>
<dbReference type="EMBL" id="CP002116">
    <property type="protein sequence ID" value="ADK79361.1"/>
    <property type="molecule type" value="Genomic_DNA"/>
</dbReference>
<keyword evidence="8" id="KW-0862">Zinc</keyword>
<dbReference type="NCBIfam" id="TIGR01892">
    <property type="entry name" value="AcOrn-deacetyl"/>
    <property type="match status" value="1"/>
</dbReference>
<dbReference type="InterPro" id="IPR010169">
    <property type="entry name" value="AcOrn-deacetyl"/>
</dbReference>
<dbReference type="InterPro" id="IPR001261">
    <property type="entry name" value="ArgE/DapE_CS"/>
</dbReference>
<dbReference type="STRING" id="573413.Spirs_0204"/>
<accession>E1RA70</accession>